<dbReference type="CDD" id="cd05327">
    <property type="entry name" value="retinol-DH_like_SDR_c_like"/>
    <property type="match status" value="1"/>
</dbReference>
<dbReference type="AlphaFoldDB" id="A0A1Q9GV64"/>
<dbReference type="GO" id="GO:0016491">
    <property type="term" value="F:oxidoreductase activity"/>
    <property type="evidence" value="ECO:0007669"/>
    <property type="project" value="UniProtKB-KW"/>
</dbReference>
<proteinExistence type="predicted"/>
<evidence type="ECO:0000313" key="3">
    <source>
        <dbReference type="Proteomes" id="UP000186905"/>
    </source>
</evidence>
<dbReference type="RefSeq" id="WP_075762861.1">
    <property type="nucleotide sequence ID" value="NZ_MJIL01000052.1"/>
</dbReference>
<comment type="caution">
    <text evidence="2">The sequence shown here is derived from an EMBL/GenBank/DDBJ whole genome shotgun (WGS) entry which is preliminary data.</text>
</comment>
<dbReference type="EMBL" id="MJIL01000052">
    <property type="protein sequence ID" value="OLQ79057.1"/>
    <property type="molecule type" value="Genomic_DNA"/>
</dbReference>
<dbReference type="Pfam" id="PF00106">
    <property type="entry name" value="adh_short"/>
    <property type="match status" value="1"/>
</dbReference>
<dbReference type="PRINTS" id="PR00081">
    <property type="entry name" value="GDHRDH"/>
</dbReference>
<gene>
    <name evidence="2" type="ORF">BIT28_14570</name>
</gene>
<organism evidence="2 3">
    <name type="scientific">Photobacterium proteolyticum</name>
    <dbReference type="NCBI Taxonomy" id="1903952"/>
    <lineage>
        <taxon>Bacteria</taxon>
        <taxon>Pseudomonadati</taxon>
        <taxon>Pseudomonadota</taxon>
        <taxon>Gammaproteobacteria</taxon>
        <taxon>Vibrionales</taxon>
        <taxon>Vibrionaceae</taxon>
        <taxon>Photobacterium</taxon>
    </lineage>
</organism>
<keyword evidence="3" id="KW-1185">Reference proteome</keyword>
<dbReference type="Proteomes" id="UP000186905">
    <property type="component" value="Unassembled WGS sequence"/>
</dbReference>
<dbReference type="InterPro" id="IPR002347">
    <property type="entry name" value="SDR_fam"/>
</dbReference>
<name>A0A1Q9GV64_9GAMM</name>
<reference evidence="2 3" key="1">
    <citation type="submission" date="2016-09" db="EMBL/GenBank/DDBJ databases">
        <title>Photobacterium proteolyticum sp. nov. a protease producing bacterium isolated from ocean sediments of Laizhou Bay.</title>
        <authorList>
            <person name="Li Y."/>
        </authorList>
    </citation>
    <scope>NUCLEOTIDE SEQUENCE [LARGE SCALE GENOMIC DNA]</scope>
    <source>
        <strain evidence="2 3">13-12</strain>
    </source>
</reference>
<dbReference type="STRING" id="1903952.BIT28_14570"/>
<dbReference type="SUPFAM" id="SSF51735">
    <property type="entry name" value="NAD(P)-binding Rossmann-fold domains"/>
    <property type="match status" value="1"/>
</dbReference>
<dbReference type="NCBIfam" id="NF004846">
    <property type="entry name" value="PRK06197.1"/>
    <property type="match status" value="1"/>
</dbReference>
<dbReference type="OrthoDB" id="109589at2"/>
<evidence type="ECO:0000313" key="2">
    <source>
        <dbReference type="EMBL" id="OLQ79057.1"/>
    </source>
</evidence>
<dbReference type="Gene3D" id="3.40.50.720">
    <property type="entry name" value="NAD(P)-binding Rossmann-like Domain"/>
    <property type="match status" value="1"/>
</dbReference>
<accession>A0A1Q9GV64</accession>
<dbReference type="InterPro" id="IPR036291">
    <property type="entry name" value="NAD(P)-bd_dom_sf"/>
</dbReference>
<sequence length="301" mass="33246">MAASNWSTQNIQDQQGRLVIITGATSGIGKETALTLAGKNASVIIAARNMVKGQKVVDEILKQHPKADISVRELDLTSLDSIKTFSDSILRDYKQLDVLINNAGIMMCPYSKTSDGFEVQMGTNHLGHFALTGRLIPLLMNTKNARIVVLSSIAHRFGNIDLSDINWDNRAYNTNKAYGDSKLANLYFAYELSRKLEGIKDAPIVTAAHPGWTATELQRHTGLFMFLNHFFAQDTSMGALPTLRAGFDDSVKPGDYFGPAALFETRGYPVTVKSNKKAHDTLQASELWRQSERMTGIEFSI</sequence>
<evidence type="ECO:0000256" key="1">
    <source>
        <dbReference type="ARBA" id="ARBA00023002"/>
    </source>
</evidence>
<keyword evidence="1" id="KW-0560">Oxidoreductase</keyword>
<dbReference type="PANTHER" id="PTHR43157">
    <property type="entry name" value="PHOSPHATIDYLINOSITOL-GLYCAN BIOSYNTHESIS CLASS F PROTEIN-RELATED"/>
    <property type="match status" value="1"/>
</dbReference>
<protein>
    <submittedName>
        <fullName evidence="2">Short-chain dehydrogenase</fullName>
    </submittedName>
</protein>
<dbReference type="PANTHER" id="PTHR43157:SF73">
    <property type="entry name" value="WW DOMAIN-CONTAINING OXIDOREDUCTASE-LIKE PROTEIN"/>
    <property type="match status" value="1"/>
</dbReference>